<accession>A0ABU9RMK6</accession>
<proteinExistence type="predicted"/>
<reference evidence="4 5" key="1">
    <citation type="submission" date="2024-01" db="EMBL/GenBank/DDBJ databases">
        <title>The diversity of rhizobia nodulating Mimosa spp. in eleven states of Brazil covering several biomes is determined by host plant, location, and edaphic factors.</title>
        <authorList>
            <person name="Rouws L."/>
            <person name="Barauna A."/>
            <person name="Beukes C."/>
            <person name="De Faria S.M."/>
            <person name="Gross E."/>
            <person name="Dos Reis Junior F.B."/>
            <person name="Simon M."/>
            <person name="Maluk M."/>
            <person name="Odee D.W."/>
            <person name="Kenicer G."/>
            <person name="Young J.P.W."/>
            <person name="Reis V.M."/>
            <person name="Zilli J."/>
            <person name="James E.K."/>
        </authorList>
    </citation>
    <scope>NUCLEOTIDE SEQUENCE [LARGE SCALE GENOMIC DNA]</scope>
    <source>
        <strain evidence="4 5">JPY167</strain>
    </source>
</reference>
<feature type="region of interest" description="Disordered" evidence="2">
    <location>
        <begin position="345"/>
        <end position="380"/>
    </location>
</feature>
<feature type="domain" description="Phage capsid-like C-terminal" evidence="3">
    <location>
        <begin position="69"/>
        <end position="231"/>
    </location>
</feature>
<organism evidence="4 5">
    <name type="scientific">Paraburkholderia ferrariae</name>
    <dbReference type="NCBI Taxonomy" id="386056"/>
    <lineage>
        <taxon>Bacteria</taxon>
        <taxon>Pseudomonadati</taxon>
        <taxon>Pseudomonadota</taxon>
        <taxon>Betaproteobacteria</taxon>
        <taxon>Burkholderiales</taxon>
        <taxon>Burkholderiaceae</taxon>
        <taxon>Paraburkholderia</taxon>
    </lineage>
</organism>
<comment type="caution">
    <text evidence="4">The sequence shown here is derived from an EMBL/GenBank/DDBJ whole genome shotgun (WGS) entry which is preliminary data.</text>
</comment>
<dbReference type="EMBL" id="JAYMRV010000002">
    <property type="protein sequence ID" value="MEM5421309.1"/>
    <property type="molecule type" value="Genomic_DNA"/>
</dbReference>
<sequence>MYDSDVALARSARAMILAHGDPAAAQNVIMTRWGSAQAAEEIARQFNTRDLVDTGSITGTDPLLENFGNRLAPLVMKKSVLGQIAAMYAFWKCRPYLGYLVPVGNALAGWVAQGQQKPVSGGPSFAPFRLTPKKLVCLVPYSMETLKVVHADIDHAISRDATNALADGLNEAFCNPGNAGDDATPASPFYGHVQAGSGDFEADFAQLIAAIPPDLVAGAVLLVSPLDIPQLLAGGFADHSTLSVRDGGFVNGFPAAVCTSLPVGSIAYVVPQAVGLCDLGVLISASAQATLTADFGDGQGEVEHGLWQENVACTKAEHWISWEAFRDGAAGMITDALTGAASAVKSKAPQDAESVEKAVAPGRTTKAKPTPAVLHRGRKS</sequence>
<evidence type="ECO:0000256" key="2">
    <source>
        <dbReference type="SAM" id="MobiDB-lite"/>
    </source>
</evidence>
<evidence type="ECO:0000259" key="3">
    <source>
        <dbReference type="Pfam" id="PF05065"/>
    </source>
</evidence>
<dbReference type="InterPro" id="IPR054612">
    <property type="entry name" value="Phage_capsid-like_C"/>
</dbReference>
<dbReference type="RefSeq" id="WP_342946616.1">
    <property type="nucleotide sequence ID" value="NZ_JAYMRV010000002.1"/>
</dbReference>
<dbReference type="NCBIfam" id="TIGR01554">
    <property type="entry name" value="major_cap_HK97"/>
    <property type="match status" value="1"/>
</dbReference>
<evidence type="ECO:0000256" key="1">
    <source>
        <dbReference type="ARBA" id="ARBA00004328"/>
    </source>
</evidence>
<dbReference type="SUPFAM" id="SSF56563">
    <property type="entry name" value="Major capsid protein gp5"/>
    <property type="match status" value="1"/>
</dbReference>
<dbReference type="Proteomes" id="UP001489897">
    <property type="component" value="Unassembled WGS sequence"/>
</dbReference>
<comment type="subcellular location">
    <subcellularLocation>
        <location evidence="1">Virion</location>
    </subcellularLocation>
</comment>
<protein>
    <submittedName>
        <fullName evidence="4">Phage major capsid protein</fullName>
    </submittedName>
</protein>
<keyword evidence="5" id="KW-1185">Reference proteome</keyword>
<name>A0ABU9RMK6_9BURK</name>
<evidence type="ECO:0000313" key="5">
    <source>
        <dbReference type="Proteomes" id="UP001489897"/>
    </source>
</evidence>
<dbReference type="InterPro" id="IPR024455">
    <property type="entry name" value="Phage_capsid"/>
</dbReference>
<dbReference type="Pfam" id="PF05065">
    <property type="entry name" value="Phage_capsid"/>
    <property type="match status" value="1"/>
</dbReference>
<evidence type="ECO:0000313" key="4">
    <source>
        <dbReference type="EMBL" id="MEM5421309.1"/>
    </source>
</evidence>
<gene>
    <name evidence="4" type="ORF">VSR73_09585</name>
</gene>